<dbReference type="PANTHER" id="PTHR20935">
    <property type="entry name" value="PHOSPHOGLYCERATE MUTASE-RELATED"/>
    <property type="match status" value="1"/>
</dbReference>
<dbReference type="SMART" id="SM00855">
    <property type="entry name" value="PGAM"/>
    <property type="match status" value="1"/>
</dbReference>
<gene>
    <name evidence="2" type="ORF">THS5294_01465</name>
</gene>
<evidence type="ECO:0000313" key="3">
    <source>
        <dbReference type="Proteomes" id="UP000051298"/>
    </source>
</evidence>
<dbReference type="InterPro" id="IPR051021">
    <property type="entry name" value="Mito_Ser/Thr_phosphatase"/>
</dbReference>
<dbReference type="EMBL" id="CYRX01000025">
    <property type="protein sequence ID" value="CUH60176.1"/>
    <property type="molecule type" value="Genomic_DNA"/>
</dbReference>
<evidence type="ECO:0000256" key="1">
    <source>
        <dbReference type="ARBA" id="ARBA00022801"/>
    </source>
</evidence>
<proteinExistence type="predicted"/>
<evidence type="ECO:0000313" key="2">
    <source>
        <dbReference type="EMBL" id="CUH60176.1"/>
    </source>
</evidence>
<dbReference type="InterPro" id="IPR029033">
    <property type="entry name" value="His_PPase_superfam"/>
</dbReference>
<reference evidence="2 3" key="1">
    <citation type="submission" date="2015-09" db="EMBL/GenBank/DDBJ databases">
        <authorList>
            <consortium name="Swine Surveillance"/>
        </authorList>
    </citation>
    <scope>NUCLEOTIDE SEQUENCE [LARGE SCALE GENOMIC DNA]</scope>
    <source>
        <strain evidence="2 3">CECT 5294</strain>
    </source>
</reference>
<dbReference type="STRING" id="266809.PM03_06270"/>
<dbReference type="Proteomes" id="UP000051298">
    <property type="component" value="Unassembled WGS sequence"/>
</dbReference>
<dbReference type="InterPro" id="IPR013078">
    <property type="entry name" value="His_Pase_superF_clade-1"/>
</dbReference>
<sequence>MAEIVLVRHGQANSAAKDELSYDRLSDLGHQQARWLGEHLSATNGHFDNVICGDMRRHRETAAGIGFDNPQVDARWNELSYFALSEALERKTGAPHPGDTGGFITHVDEVFSHWKADGLDDVPETYANFDARVTAALEDAAQLGGRSLVVTSTGVIAMVLRHVLDLSHHGHMKMIVQTANTSLHRVERLHDTFYVAEYGATPHLDAPERRAARTHY</sequence>
<dbReference type="Pfam" id="PF00300">
    <property type="entry name" value="His_Phos_1"/>
    <property type="match status" value="1"/>
</dbReference>
<accession>A0A0P1EYB6</accession>
<dbReference type="RefSeq" id="WP_058123214.1">
    <property type="nucleotide sequence ID" value="NZ_CYRX01000025.1"/>
</dbReference>
<dbReference type="PANTHER" id="PTHR20935:SF0">
    <property type="entry name" value="SERINE_THREONINE-PROTEIN PHOSPHATASE PGAM5, MITOCHONDRIAL"/>
    <property type="match status" value="1"/>
</dbReference>
<name>A0A0P1EYB6_9RHOB</name>
<keyword evidence="1" id="KW-0378">Hydrolase</keyword>
<protein>
    <submittedName>
        <fullName evidence="2">Alpha-ribazole phosphatase</fullName>
    </submittedName>
</protein>
<dbReference type="Gene3D" id="3.40.50.1240">
    <property type="entry name" value="Phosphoglycerate mutase-like"/>
    <property type="match status" value="1"/>
</dbReference>
<dbReference type="SUPFAM" id="SSF53254">
    <property type="entry name" value="Phosphoglycerate mutase-like"/>
    <property type="match status" value="1"/>
</dbReference>
<dbReference type="eggNOG" id="COG0406">
    <property type="taxonomic scope" value="Bacteria"/>
</dbReference>
<organism evidence="2 3">
    <name type="scientific">Thalassobacter stenotrophicus</name>
    <dbReference type="NCBI Taxonomy" id="266809"/>
    <lineage>
        <taxon>Bacteria</taxon>
        <taxon>Pseudomonadati</taxon>
        <taxon>Pseudomonadota</taxon>
        <taxon>Alphaproteobacteria</taxon>
        <taxon>Rhodobacterales</taxon>
        <taxon>Roseobacteraceae</taxon>
        <taxon>Thalassobacter</taxon>
    </lineage>
</organism>
<dbReference type="CDD" id="cd07067">
    <property type="entry name" value="HP_PGM_like"/>
    <property type="match status" value="1"/>
</dbReference>
<dbReference type="AlphaFoldDB" id="A0A0P1EYB6"/>
<dbReference type="GO" id="GO:0016787">
    <property type="term" value="F:hydrolase activity"/>
    <property type="evidence" value="ECO:0007669"/>
    <property type="project" value="UniProtKB-KW"/>
</dbReference>